<dbReference type="CDD" id="cd12108">
    <property type="entry name" value="Hr-like"/>
    <property type="match status" value="1"/>
</dbReference>
<feature type="region of interest" description="Disordered" evidence="1">
    <location>
        <begin position="32"/>
        <end position="55"/>
    </location>
</feature>
<dbReference type="AlphaFoldDB" id="A9FP67"/>
<dbReference type="InterPro" id="IPR006311">
    <property type="entry name" value="TAT_signal"/>
</dbReference>
<dbReference type="Proteomes" id="UP000002139">
    <property type="component" value="Chromosome"/>
</dbReference>
<dbReference type="BioCyc" id="SCEL448385:SCE_RS09585-MONOMER"/>
<dbReference type="STRING" id="448385.sce1870"/>
<dbReference type="PANTHER" id="PTHR39966:SF1">
    <property type="entry name" value="HEMERYTHRIN-LIKE DOMAIN-CONTAINING PROTEIN"/>
    <property type="match status" value="1"/>
</dbReference>
<evidence type="ECO:0000313" key="3">
    <source>
        <dbReference type="EMBL" id="CAN92028.1"/>
    </source>
</evidence>
<evidence type="ECO:0000313" key="4">
    <source>
        <dbReference type="Proteomes" id="UP000002139"/>
    </source>
</evidence>
<proteinExistence type="predicted"/>
<accession>A9FP67</accession>
<dbReference type="RefSeq" id="WP_012234505.1">
    <property type="nucleotide sequence ID" value="NC_010162.1"/>
</dbReference>
<organism evidence="3 4">
    <name type="scientific">Sorangium cellulosum (strain So ce56)</name>
    <name type="common">Polyangium cellulosum (strain So ce56)</name>
    <dbReference type="NCBI Taxonomy" id="448385"/>
    <lineage>
        <taxon>Bacteria</taxon>
        <taxon>Pseudomonadati</taxon>
        <taxon>Myxococcota</taxon>
        <taxon>Polyangia</taxon>
        <taxon>Polyangiales</taxon>
        <taxon>Polyangiaceae</taxon>
        <taxon>Sorangium</taxon>
    </lineage>
</organism>
<dbReference type="Pfam" id="PF01814">
    <property type="entry name" value="Hemerythrin"/>
    <property type="match status" value="1"/>
</dbReference>
<sequence>MNNDGLLRRTLVLATSSIGMSAVLGACARPGAAARDPKQEGSAGEGDEVTPGEDLMREHGVLRRVMFLYDEAIRRLDGHEEVPEDVLLSAAGVVRRVIEDYHEKLEEDFLFPRFERAGKHAELVVVLRRQHQAGRLVTADVLTLAREPLREQAARRRLADRLRAFNRMYRPHAAREDTVLFPALRALVGGKAYAELGEQFEDKEHRMLGEGGFEKAVAEVTELEAALGIADLASFTPT</sequence>
<dbReference type="InterPro" id="IPR012312">
    <property type="entry name" value="Hemerythrin-like"/>
</dbReference>
<dbReference type="PROSITE" id="PS51318">
    <property type="entry name" value="TAT"/>
    <property type="match status" value="1"/>
</dbReference>
<dbReference type="PANTHER" id="PTHR39966">
    <property type="entry name" value="BLL2471 PROTEIN-RELATED"/>
    <property type="match status" value="1"/>
</dbReference>
<evidence type="ECO:0000256" key="1">
    <source>
        <dbReference type="SAM" id="MobiDB-lite"/>
    </source>
</evidence>
<dbReference type="OrthoDB" id="2083283at2"/>
<dbReference type="GO" id="GO:0005886">
    <property type="term" value="C:plasma membrane"/>
    <property type="evidence" value="ECO:0007669"/>
    <property type="project" value="TreeGrafter"/>
</dbReference>
<evidence type="ECO:0000259" key="2">
    <source>
        <dbReference type="Pfam" id="PF01814"/>
    </source>
</evidence>
<protein>
    <recommendedName>
        <fullName evidence="2">Hemerythrin-like domain-containing protein</fullName>
    </recommendedName>
</protein>
<gene>
    <name evidence="3" type="ordered locus">sce1870</name>
</gene>
<dbReference type="EMBL" id="AM746676">
    <property type="protein sequence ID" value="CAN92028.1"/>
    <property type="molecule type" value="Genomic_DNA"/>
</dbReference>
<dbReference type="eggNOG" id="COG3945">
    <property type="taxonomic scope" value="Bacteria"/>
</dbReference>
<dbReference type="Gene3D" id="1.20.120.520">
    <property type="entry name" value="nmb1532 protein domain like"/>
    <property type="match status" value="1"/>
</dbReference>
<dbReference type="KEGG" id="scl:sce1870"/>
<reference evidence="3 4" key="1">
    <citation type="journal article" date="2007" name="Nat. Biotechnol.">
        <title>Complete genome sequence of the myxobacterium Sorangium cellulosum.</title>
        <authorList>
            <person name="Schneiker S."/>
            <person name="Perlova O."/>
            <person name="Kaiser O."/>
            <person name="Gerth K."/>
            <person name="Alici A."/>
            <person name="Altmeyer M.O."/>
            <person name="Bartels D."/>
            <person name="Bekel T."/>
            <person name="Beyer S."/>
            <person name="Bode E."/>
            <person name="Bode H.B."/>
            <person name="Bolten C.J."/>
            <person name="Choudhuri J.V."/>
            <person name="Doss S."/>
            <person name="Elnakady Y.A."/>
            <person name="Frank B."/>
            <person name="Gaigalat L."/>
            <person name="Goesmann A."/>
            <person name="Groeger C."/>
            <person name="Gross F."/>
            <person name="Jelsbak L."/>
            <person name="Jelsbak L."/>
            <person name="Kalinowski J."/>
            <person name="Kegler C."/>
            <person name="Knauber T."/>
            <person name="Konietzny S."/>
            <person name="Kopp M."/>
            <person name="Krause L."/>
            <person name="Krug D."/>
            <person name="Linke B."/>
            <person name="Mahmud T."/>
            <person name="Martinez-Arias R."/>
            <person name="McHardy A.C."/>
            <person name="Merai M."/>
            <person name="Meyer F."/>
            <person name="Mormann S."/>
            <person name="Munoz-Dorado J."/>
            <person name="Perez J."/>
            <person name="Pradella S."/>
            <person name="Rachid S."/>
            <person name="Raddatz G."/>
            <person name="Rosenau F."/>
            <person name="Rueckert C."/>
            <person name="Sasse F."/>
            <person name="Scharfe M."/>
            <person name="Schuster S.C."/>
            <person name="Suen G."/>
            <person name="Treuner-Lange A."/>
            <person name="Velicer G.J."/>
            <person name="Vorholter F.-J."/>
            <person name="Weissman K.J."/>
            <person name="Welch R.D."/>
            <person name="Wenzel S.C."/>
            <person name="Whitworth D.E."/>
            <person name="Wilhelm S."/>
            <person name="Wittmann C."/>
            <person name="Bloecker H."/>
            <person name="Puehler A."/>
            <person name="Mueller R."/>
        </authorList>
    </citation>
    <scope>NUCLEOTIDE SEQUENCE [LARGE SCALE GENOMIC DNA]</scope>
    <source>
        <strain evidence="4">So ce56</strain>
    </source>
</reference>
<keyword evidence="4" id="KW-1185">Reference proteome</keyword>
<feature type="domain" description="Hemerythrin-like" evidence="2">
    <location>
        <begin position="53"/>
        <end position="184"/>
    </location>
</feature>
<name>A9FP67_SORC5</name>
<dbReference type="HOGENOM" id="CLU_094544_0_0_7"/>